<comment type="caution">
    <text evidence="1">The sequence shown here is derived from an EMBL/GenBank/DDBJ whole genome shotgun (WGS) entry which is preliminary data.</text>
</comment>
<feature type="non-terminal residue" evidence="1">
    <location>
        <position position="56"/>
    </location>
</feature>
<gene>
    <name evidence="1" type="ORF">S03H2_70971</name>
</gene>
<accession>X1KXV7</accession>
<sequence length="56" mass="6166">MKIETAIEILSINAHEEGTYLPPAYILALKLGIEALRRVGDMRISPCTTPDEILQG</sequence>
<organism evidence="1">
    <name type="scientific">marine sediment metagenome</name>
    <dbReference type="NCBI Taxonomy" id="412755"/>
    <lineage>
        <taxon>unclassified sequences</taxon>
        <taxon>metagenomes</taxon>
        <taxon>ecological metagenomes</taxon>
    </lineage>
</organism>
<reference evidence="1" key="1">
    <citation type="journal article" date="2014" name="Front. Microbiol.">
        <title>High frequency of phylogenetically diverse reductive dehalogenase-homologous genes in deep subseafloor sedimentary metagenomes.</title>
        <authorList>
            <person name="Kawai M."/>
            <person name="Futagami T."/>
            <person name="Toyoda A."/>
            <person name="Takaki Y."/>
            <person name="Nishi S."/>
            <person name="Hori S."/>
            <person name="Arai W."/>
            <person name="Tsubouchi T."/>
            <person name="Morono Y."/>
            <person name="Uchiyama I."/>
            <person name="Ito T."/>
            <person name="Fujiyama A."/>
            <person name="Inagaki F."/>
            <person name="Takami H."/>
        </authorList>
    </citation>
    <scope>NUCLEOTIDE SEQUENCE</scope>
    <source>
        <strain evidence="1">Expedition CK06-06</strain>
    </source>
</reference>
<proteinExistence type="predicted"/>
<name>X1KXV7_9ZZZZ</name>
<evidence type="ECO:0000313" key="1">
    <source>
        <dbReference type="EMBL" id="GAH98450.1"/>
    </source>
</evidence>
<dbReference type="EMBL" id="BARU01047335">
    <property type="protein sequence ID" value="GAH98450.1"/>
    <property type="molecule type" value="Genomic_DNA"/>
</dbReference>
<dbReference type="AlphaFoldDB" id="X1KXV7"/>
<protein>
    <submittedName>
        <fullName evidence="1">Uncharacterized protein</fullName>
    </submittedName>
</protein>